<dbReference type="GO" id="GO:0004175">
    <property type="term" value="F:endopeptidase activity"/>
    <property type="evidence" value="ECO:0007669"/>
    <property type="project" value="UniProtKB-ARBA"/>
</dbReference>
<feature type="transmembrane region" description="Helical" evidence="1">
    <location>
        <begin position="238"/>
        <end position="259"/>
    </location>
</feature>
<keyword evidence="1" id="KW-0812">Transmembrane</keyword>
<dbReference type="PANTHER" id="PTHR43592:SF15">
    <property type="entry name" value="CAAX AMINO TERMINAL PROTEASE FAMILY PROTEIN"/>
    <property type="match status" value="1"/>
</dbReference>
<feature type="transmembrane region" description="Helical" evidence="1">
    <location>
        <begin position="189"/>
        <end position="205"/>
    </location>
</feature>
<keyword evidence="1" id="KW-1133">Transmembrane helix</keyword>
<evidence type="ECO:0000313" key="3">
    <source>
        <dbReference type="EMBL" id="CUO39759.1"/>
    </source>
</evidence>
<proteinExistence type="predicted"/>
<feature type="transmembrane region" description="Helical" evidence="1">
    <location>
        <begin position="92"/>
        <end position="115"/>
    </location>
</feature>
<gene>
    <name evidence="3" type="ORF">ERS852407_02680</name>
</gene>
<dbReference type="PANTHER" id="PTHR43592">
    <property type="entry name" value="CAAX AMINO TERMINAL PROTEASE"/>
    <property type="match status" value="1"/>
</dbReference>
<dbReference type="AlphaFoldDB" id="A0A174ETC3"/>
<protein>
    <submittedName>
        <fullName evidence="3">Abortive infection protein</fullName>
    </submittedName>
</protein>
<keyword evidence="1" id="KW-0472">Membrane</keyword>
<organism evidence="3 4">
    <name type="scientific">Hungatella hathewayi</name>
    <dbReference type="NCBI Taxonomy" id="154046"/>
    <lineage>
        <taxon>Bacteria</taxon>
        <taxon>Bacillati</taxon>
        <taxon>Bacillota</taxon>
        <taxon>Clostridia</taxon>
        <taxon>Lachnospirales</taxon>
        <taxon>Lachnospiraceae</taxon>
        <taxon>Hungatella</taxon>
    </lineage>
</organism>
<evidence type="ECO:0000259" key="2">
    <source>
        <dbReference type="Pfam" id="PF02517"/>
    </source>
</evidence>
<evidence type="ECO:0000313" key="4">
    <source>
        <dbReference type="Proteomes" id="UP000095651"/>
    </source>
</evidence>
<evidence type="ECO:0000256" key="1">
    <source>
        <dbReference type="SAM" id="Phobius"/>
    </source>
</evidence>
<reference evidence="3 4" key="1">
    <citation type="submission" date="2015-09" db="EMBL/GenBank/DDBJ databases">
        <authorList>
            <consortium name="Pathogen Informatics"/>
        </authorList>
    </citation>
    <scope>NUCLEOTIDE SEQUENCE [LARGE SCALE GENOMIC DNA]</scope>
    <source>
        <strain evidence="3 4">2789STDY5608850</strain>
    </source>
</reference>
<dbReference type="RefSeq" id="WP_055655788.1">
    <property type="nucleotide sequence ID" value="NZ_CABIXC010000006.1"/>
</dbReference>
<feature type="transmembrane region" description="Helical" evidence="1">
    <location>
        <begin position="212"/>
        <end position="232"/>
    </location>
</feature>
<feature type="domain" description="CAAX prenyl protease 2/Lysostaphin resistance protein A-like" evidence="2">
    <location>
        <begin position="136"/>
        <end position="223"/>
    </location>
</feature>
<feature type="transmembrane region" description="Helical" evidence="1">
    <location>
        <begin position="51"/>
        <end position="72"/>
    </location>
</feature>
<dbReference type="EMBL" id="CYZE01000006">
    <property type="protein sequence ID" value="CUO39759.1"/>
    <property type="molecule type" value="Genomic_DNA"/>
</dbReference>
<feature type="transmembrane region" description="Helical" evidence="1">
    <location>
        <begin position="280"/>
        <end position="300"/>
    </location>
</feature>
<dbReference type="Pfam" id="PF02517">
    <property type="entry name" value="Rce1-like"/>
    <property type="match status" value="1"/>
</dbReference>
<dbReference type="Proteomes" id="UP000095651">
    <property type="component" value="Unassembled WGS sequence"/>
</dbReference>
<accession>A0A174ETC3</accession>
<feature type="transmembrane region" description="Helical" evidence="1">
    <location>
        <begin position="16"/>
        <end position="39"/>
    </location>
</feature>
<dbReference type="GO" id="GO:0080120">
    <property type="term" value="P:CAAX-box protein maturation"/>
    <property type="evidence" value="ECO:0007669"/>
    <property type="project" value="UniProtKB-ARBA"/>
</dbReference>
<dbReference type="InterPro" id="IPR003675">
    <property type="entry name" value="Rce1/LyrA-like_dom"/>
</dbReference>
<sequence>MDYLREIKKTCSRLGVGYAAFLLVGLMVQAEAGLILGVLEKMGWKGDWNTWIVLLGSIPMYLFGTLICWLIVKDMRTPCRPQRQPFGAGRLVVAFFACISIMYIGNIIGTVLMSIVNGIQGKPLLNPVNELIENLDTWVIFLLTVVAAPIFEELLYRKMLIDRVAHYGDRVAIVLSGALFGLSHGNFYQFFYAFGLGVVFAYVYINTGKLRYTVIFHAVINFMGSIVALHAADNIWFAMAYGIFMIAAVVLGIVFLILYRREIRLKPAMLAIPRGRRFETLFLNLGMILFFFVSVGLFLFS</sequence>
<name>A0A174ETC3_9FIRM</name>